<dbReference type="GO" id="GO:0005975">
    <property type="term" value="P:carbohydrate metabolic process"/>
    <property type="evidence" value="ECO:0007669"/>
    <property type="project" value="InterPro"/>
</dbReference>
<proteinExistence type="inferred from homology"/>
<dbReference type="AlphaFoldDB" id="A0A4P6LXI6"/>
<protein>
    <recommendedName>
        <fullName evidence="7">Glycosyl hydrolase family 43</fullName>
    </recommendedName>
</protein>
<accession>A0A4P6LXI6</accession>
<evidence type="ECO:0000256" key="3">
    <source>
        <dbReference type="ARBA" id="ARBA00023295"/>
    </source>
</evidence>
<keyword evidence="2 4" id="KW-0378">Hydrolase</keyword>
<dbReference type="GO" id="GO:0004553">
    <property type="term" value="F:hydrolase activity, hydrolyzing O-glycosyl compounds"/>
    <property type="evidence" value="ECO:0007669"/>
    <property type="project" value="InterPro"/>
</dbReference>
<evidence type="ECO:0000256" key="1">
    <source>
        <dbReference type="ARBA" id="ARBA00009865"/>
    </source>
</evidence>
<sequence>MKNKNGQMWYDEDGMPIQAHGGCILQCGDIWYWYGENKGAENVPGTTRVDVIGISCYSSRNLQSWHYEGLALTVGPRNGESLLRPECVCERPKVLYHEKTGRYVMWMHLDDANYDCARAGVAVSDSPKGPFEMVREILPNRRDSRDMTLFQEGDTAWLIHSSNWNKTLVISRLTEDYTDVDGTCVSVLADQEREAPALMKHEDMYYMVSSGCTGWEPNSALYAVSGNLMGQWKLIDNPCEGPGYRTTFGGQSTFIFQYGEQHYLMLDHWKPEDLKTSGYSILPITIMDGKMTIEWKDTFYDAEF</sequence>
<organism evidence="5 6">
    <name type="scientific">Blautia producta</name>
    <dbReference type="NCBI Taxonomy" id="33035"/>
    <lineage>
        <taxon>Bacteria</taxon>
        <taxon>Bacillati</taxon>
        <taxon>Bacillota</taxon>
        <taxon>Clostridia</taxon>
        <taxon>Lachnospirales</taxon>
        <taxon>Lachnospiraceae</taxon>
        <taxon>Blautia</taxon>
    </lineage>
</organism>
<dbReference type="SUPFAM" id="SSF75005">
    <property type="entry name" value="Arabinanase/levansucrase/invertase"/>
    <property type="match status" value="1"/>
</dbReference>
<evidence type="ECO:0000313" key="5">
    <source>
        <dbReference type="EMBL" id="QBE97304.1"/>
    </source>
</evidence>
<comment type="similarity">
    <text evidence="1 4">Belongs to the glycosyl hydrolase 43 family.</text>
</comment>
<dbReference type="Gene3D" id="2.115.10.20">
    <property type="entry name" value="Glycosyl hydrolase domain, family 43"/>
    <property type="match status" value="1"/>
</dbReference>
<evidence type="ECO:0000256" key="2">
    <source>
        <dbReference type="ARBA" id="ARBA00022801"/>
    </source>
</evidence>
<dbReference type="Pfam" id="PF04616">
    <property type="entry name" value="Glyco_hydro_43"/>
    <property type="match status" value="1"/>
</dbReference>
<dbReference type="CDD" id="cd18825">
    <property type="entry name" value="GH43_CtGH43-like"/>
    <property type="match status" value="1"/>
</dbReference>
<dbReference type="EMBL" id="CP035945">
    <property type="protein sequence ID" value="QBE97304.1"/>
    <property type="molecule type" value="Genomic_DNA"/>
</dbReference>
<dbReference type="Proteomes" id="UP000289794">
    <property type="component" value="Chromosome"/>
</dbReference>
<evidence type="ECO:0000313" key="6">
    <source>
        <dbReference type="Proteomes" id="UP000289794"/>
    </source>
</evidence>
<dbReference type="PANTHER" id="PTHR22925">
    <property type="entry name" value="GLYCOSYL HYDROLASE 43 FAMILY MEMBER"/>
    <property type="match status" value="1"/>
</dbReference>
<gene>
    <name evidence="5" type="ORF">PMF13cell1_02860</name>
</gene>
<dbReference type="InterPro" id="IPR023296">
    <property type="entry name" value="Glyco_hydro_beta-prop_sf"/>
</dbReference>
<dbReference type="RefSeq" id="WP_130181137.1">
    <property type="nucleotide sequence ID" value="NZ_CP035945.1"/>
</dbReference>
<dbReference type="KEGG" id="bpro:PMF13cell1_02860"/>
<keyword evidence="3 4" id="KW-0326">Glycosidase</keyword>
<dbReference type="InterPro" id="IPR006710">
    <property type="entry name" value="Glyco_hydro_43"/>
</dbReference>
<evidence type="ECO:0000256" key="4">
    <source>
        <dbReference type="RuleBase" id="RU361187"/>
    </source>
</evidence>
<reference evidence="5 6" key="1">
    <citation type="submission" date="2019-01" db="EMBL/GenBank/DDBJ databases">
        <title>PMF-metabolizing Aryl O-demethylase.</title>
        <authorList>
            <person name="Kim M."/>
        </authorList>
    </citation>
    <scope>NUCLEOTIDE SEQUENCE [LARGE SCALE GENOMIC DNA]</scope>
    <source>
        <strain evidence="5 6">PMF1</strain>
    </source>
</reference>
<dbReference type="PANTHER" id="PTHR22925:SF3">
    <property type="entry name" value="GLYCOSYL HYDROLASE FAMILY PROTEIN 43"/>
    <property type="match status" value="1"/>
</dbReference>
<name>A0A4P6LXI6_9FIRM</name>
<evidence type="ECO:0008006" key="7">
    <source>
        <dbReference type="Google" id="ProtNLM"/>
    </source>
</evidence>